<dbReference type="SUPFAM" id="SSF55804">
    <property type="entry name" value="Phoshotransferase/anion transport protein"/>
    <property type="match status" value="1"/>
</dbReference>
<evidence type="ECO:0000256" key="3">
    <source>
        <dbReference type="ARBA" id="ARBA00023015"/>
    </source>
</evidence>
<reference evidence="9 10" key="1">
    <citation type="journal article" date="2015" name="Genome Announc.">
        <title>Expanding the biotechnology potential of lactobacilli through comparative genomics of 213 strains and associated genera.</title>
        <authorList>
            <person name="Sun Z."/>
            <person name="Harris H.M."/>
            <person name="McCann A."/>
            <person name="Guo C."/>
            <person name="Argimon S."/>
            <person name="Zhang W."/>
            <person name="Yang X."/>
            <person name="Jeffery I.B."/>
            <person name="Cooney J.C."/>
            <person name="Kagawa T.F."/>
            <person name="Liu W."/>
            <person name="Song Y."/>
            <person name="Salvetti E."/>
            <person name="Wrobel A."/>
            <person name="Rasinkangas P."/>
            <person name="Parkhill J."/>
            <person name="Rea M.C."/>
            <person name="O'Sullivan O."/>
            <person name="Ritari J."/>
            <person name="Douillard F.P."/>
            <person name="Paul Ross R."/>
            <person name="Yang R."/>
            <person name="Briner A.E."/>
            <person name="Felis G.E."/>
            <person name="de Vos W.M."/>
            <person name="Barrangou R."/>
            <person name="Klaenhammer T.R."/>
            <person name="Caufield P.W."/>
            <person name="Cui Y."/>
            <person name="Zhang H."/>
            <person name="O'Toole P.W."/>
        </authorList>
    </citation>
    <scope>NUCLEOTIDE SEQUENCE [LARGE SCALE GENOMIC DNA]</scope>
    <source>
        <strain evidence="9 10">DSM 20253</strain>
    </source>
</reference>
<keyword evidence="2" id="KW-0677">Repeat</keyword>
<dbReference type="Pfam" id="PF00359">
    <property type="entry name" value="PTS_EIIA_2"/>
    <property type="match status" value="1"/>
</dbReference>
<dbReference type="Gene3D" id="1.10.1790.10">
    <property type="entry name" value="PRD domain"/>
    <property type="match status" value="1"/>
</dbReference>
<organism evidence="9 10">
    <name type="scientific">Loigolactobacillus rennini DSM 20253</name>
    <dbReference type="NCBI Taxonomy" id="1423796"/>
    <lineage>
        <taxon>Bacteria</taxon>
        <taxon>Bacillati</taxon>
        <taxon>Bacillota</taxon>
        <taxon>Bacilli</taxon>
        <taxon>Lactobacillales</taxon>
        <taxon>Lactobacillaceae</taxon>
        <taxon>Loigolactobacillus</taxon>
    </lineage>
</organism>
<evidence type="ECO:0000259" key="8">
    <source>
        <dbReference type="PROSITE" id="PS51372"/>
    </source>
</evidence>
<dbReference type="STRING" id="1423796.FC24_GL001728"/>
<dbReference type="PATRIC" id="fig|1423796.3.peg.1756"/>
<feature type="domain" description="PTS EIIA type-2" evidence="6">
    <location>
        <begin position="416"/>
        <end position="550"/>
    </location>
</feature>
<evidence type="ECO:0000256" key="2">
    <source>
        <dbReference type="ARBA" id="ARBA00022737"/>
    </source>
</evidence>
<evidence type="ECO:0000313" key="9">
    <source>
        <dbReference type="EMBL" id="KRM99896.1"/>
    </source>
</evidence>
<dbReference type="PROSITE" id="PS51099">
    <property type="entry name" value="PTS_EIIB_TYPE_2"/>
    <property type="match status" value="1"/>
</dbReference>
<dbReference type="SUPFAM" id="SSF63520">
    <property type="entry name" value="PTS-regulatory domain, PRD"/>
    <property type="match status" value="1"/>
</dbReference>
<dbReference type="PROSITE" id="PS51094">
    <property type="entry name" value="PTS_EIIA_TYPE_2"/>
    <property type="match status" value="1"/>
</dbReference>
<evidence type="ECO:0000256" key="5">
    <source>
        <dbReference type="ARBA" id="ARBA00023163"/>
    </source>
</evidence>
<keyword evidence="5" id="KW-0804">Transcription</keyword>
<gene>
    <name evidence="9" type="ORF">FC24_GL001728</name>
</gene>
<dbReference type="InterPro" id="IPR036388">
    <property type="entry name" value="WH-like_DNA-bd_sf"/>
</dbReference>
<dbReference type="InterPro" id="IPR050661">
    <property type="entry name" value="BglG_antiterminators"/>
</dbReference>
<dbReference type="InterPro" id="IPR002178">
    <property type="entry name" value="PTS_EIIA_type-2_dom"/>
</dbReference>
<dbReference type="SUPFAM" id="SSF52794">
    <property type="entry name" value="PTS system IIB component-like"/>
    <property type="match status" value="1"/>
</dbReference>
<keyword evidence="3" id="KW-0805">Transcription regulation</keyword>
<dbReference type="RefSeq" id="WP_235807284.1">
    <property type="nucleotide sequence ID" value="NZ_AYYI01000005.1"/>
</dbReference>
<dbReference type="GO" id="GO:0008982">
    <property type="term" value="F:protein-N(PI)-phosphohistidine-sugar phosphotransferase activity"/>
    <property type="evidence" value="ECO:0007669"/>
    <property type="project" value="InterPro"/>
</dbReference>
<dbReference type="InterPro" id="IPR007737">
    <property type="entry name" value="Mga_HTH"/>
</dbReference>
<dbReference type="Gene3D" id="3.40.930.10">
    <property type="entry name" value="Mannitol-specific EII, Chain A"/>
    <property type="match status" value="1"/>
</dbReference>
<evidence type="ECO:0000256" key="4">
    <source>
        <dbReference type="ARBA" id="ARBA00023159"/>
    </source>
</evidence>
<accession>A0A0R2D7I5</accession>
<evidence type="ECO:0000256" key="1">
    <source>
        <dbReference type="ARBA" id="ARBA00022679"/>
    </source>
</evidence>
<dbReference type="AlphaFoldDB" id="A0A0R2D7I5"/>
<dbReference type="Pfam" id="PF05043">
    <property type="entry name" value="Mga"/>
    <property type="match status" value="1"/>
</dbReference>
<comment type="caution">
    <text evidence="9">The sequence shown here is derived from an EMBL/GenBank/DDBJ whole genome shotgun (WGS) entry which is preliminary data.</text>
</comment>
<dbReference type="Proteomes" id="UP000051638">
    <property type="component" value="Unassembled WGS sequence"/>
</dbReference>
<dbReference type="PROSITE" id="PS51372">
    <property type="entry name" value="PRD_2"/>
    <property type="match status" value="1"/>
</dbReference>
<dbReference type="InterPro" id="IPR016152">
    <property type="entry name" value="PTrfase/Anion_transptr"/>
</dbReference>
<dbReference type="GO" id="GO:0009401">
    <property type="term" value="P:phosphoenolpyruvate-dependent sugar phosphotransferase system"/>
    <property type="evidence" value="ECO:0007669"/>
    <property type="project" value="InterPro"/>
</dbReference>
<dbReference type="CDD" id="cd05568">
    <property type="entry name" value="PTS_IIB_bgl_like"/>
    <property type="match status" value="1"/>
</dbReference>
<name>A0A0R2D7I5_9LACO</name>
<dbReference type="Gene3D" id="3.40.50.2300">
    <property type="match status" value="1"/>
</dbReference>
<protein>
    <submittedName>
        <fullName evidence="9">Uncharacterized protein</fullName>
    </submittedName>
</protein>
<evidence type="ECO:0000313" key="10">
    <source>
        <dbReference type="Proteomes" id="UP000051638"/>
    </source>
</evidence>
<evidence type="ECO:0000259" key="7">
    <source>
        <dbReference type="PROSITE" id="PS51099"/>
    </source>
</evidence>
<dbReference type="InterPro" id="IPR003501">
    <property type="entry name" value="PTS_EIIB_2/3"/>
</dbReference>
<keyword evidence="10" id="KW-1185">Reference proteome</keyword>
<dbReference type="InterPro" id="IPR011608">
    <property type="entry name" value="PRD"/>
</dbReference>
<proteinExistence type="predicted"/>
<evidence type="ECO:0000259" key="6">
    <source>
        <dbReference type="PROSITE" id="PS51094"/>
    </source>
</evidence>
<dbReference type="InterPro" id="IPR013011">
    <property type="entry name" value="PTS_EIIB_2"/>
</dbReference>
<dbReference type="Pfam" id="PF02302">
    <property type="entry name" value="PTS_IIB"/>
    <property type="match status" value="1"/>
</dbReference>
<keyword evidence="1" id="KW-0808">Transferase</keyword>
<dbReference type="PANTHER" id="PTHR30185:SF12">
    <property type="entry name" value="TRANSCRIPTIONAL REGULATOR MANR"/>
    <property type="match status" value="1"/>
</dbReference>
<dbReference type="Gene3D" id="1.10.10.10">
    <property type="entry name" value="Winged helix-like DNA-binding domain superfamily/Winged helix DNA-binding domain"/>
    <property type="match status" value="1"/>
</dbReference>
<dbReference type="PANTHER" id="PTHR30185">
    <property type="entry name" value="CRYPTIC BETA-GLUCOSIDE BGL OPERON ANTITERMINATOR"/>
    <property type="match status" value="1"/>
</dbReference>
<dbReference type="InterPro" id="IPR036095">
    <property type="entry name" value="PTS_EIIB-like_sf"/>
</dbReference>
<sequence>MNVPVLPDSKKRKYYILVRLLNGEHLSYQHLADNYFVSRSSIANDIVFIKQLLAKDNVALVFDNSGTYIGGGEIDKQKVLKRLVMGLVRQDKTNPELLQLFISQTLLSTVKETFDQKIQAWSLEIPENYLWDIIVSASIVIYRGRQGYFIQQAANNQLGKLLFQLEKYPLVYELLESLEKKKVYHFSQDELRYLSYIILGNGFKFFMKDATIPIIFKRKVKLLIRNISDSLNLDLTQDSRLETDLLVHLYQMVLRLRSGTTVINPLLDEIKANYLELFGVIWYALSEFGSENQLVISDDEVAFVTLHFQAAIERLKNVKRILFVCPNGIGTSSLIAAKMRQILPEVSIIEIVARTDLAKKNLRNIDLIISTTPLTGMPVPVTNISPMLTPTDMKKIMNQYIDLTMSHVKTPIITDDNREQTLVLLKHHIYFDNVKDFNQALDLLIRANTWATDSAMQKYRHSIEQREKLQSTYLGNGFAIPHGDPHLVDHSCIAVLILDKPIKWGNNKVDVVSLLMVREEDKKIVESFMNLIMHGINNKDWFISKMMEVK</sequence>
<feature type="domain" description="PTS EIIB type-2" evidence="7">
    <location>
        <begin position="319"/>
        <end position="408"/>
    </location>
</feature>
<dbReference type="EMBL" id="AYYI01000005">
    <property type="protein sequence ID" value="KRM99896.1"/>
    <property type="molecule type" value="Genomic_DNA"/>
</dbReference>
<feature type="domain" description="PRD" evidence="8">
    <location>
        <begin position="211"/>
        <end position="318"/>
    </location>
</feature>
<dbReference type="InterPro" id="IPR036634">
    <property type="entry name" value="PRD_sf"/>
</dbReference>
<dbReference type="GO" id="GO:0006355">
    <property type="term" value="P:regulation of DNA-templated transcription"/>
    <property type="evidence" value="ECO:0007669"/>
    <property type="project" value="InterPro"/>
</dbReference>
<dbReference type="Pfam" id="PF00874">
    <property type="entry name" value="PRD"/>
    <property type="match status" value="1"/>
</dbReference>
<keyword evidence="4" id="KW-0010">Activator</keyword>